<dbReference type="Gene3D" id="1.10.510.10">
    <property type="entry name" value="Transferase(Phosphotransferase) domain 1"/>
    <property type="match status" value="1"/>
</dbReference>
<dbReference type="PANTHER" id="PTHR43671">
    <property type="entry name" value="SERINE/THREONINE-PROTEIN KINASE NEK"/>
    <property type="match status" value="1"/>
</dbReference>
<dbReference type="InterPro" id="IPR011009">
    <property type="entry name" value="Kinase-like_dom_sf"/>
</dbReference>
<keyword evidence="2" id="KW-0808">Transferase</keyword>
<accession>A0ABW3CR14</accession>
<dbReference type="PROSITE" id="PS00109">
    <property type="entry name" value="PROTEIN_KINASE_TYR"/>
    <property type="match status" value="1"/>
</dbReference>
<dbReference type="InterPro" id="IPR050660">
    <property type="entry name" value="NEK_Ser/Thr_kinase"/>
</dbReference>
<proteinExistence type="predicted"/>
<dbReference type="EMBL" id="JBHTIR010004026">
    <property type="protein sequence ID" value="MFD0856237.1"/>
    <property type="molecule type" value="Genomic_DNA"/>
</dbReference>
<keyword evidence="4 7" id="KW-0418">Kinase</keyword>
<dbReference type="PROSITE" id="PS50011">
    <property type="entry name" value="PROTEIN_KINASE_DOM"/>
    <property type="match status" value="1"/>
</dbReference>
<dbReference type="InterPro" id="IPR000719">
    <property type="entry name" value="Prot_kinase_dom"/>
</dbReference>
<dbReference type="Pfam" id="PF00069">
    <property type="entry name" value="Pkinase"/>
    <property type="match status" value="1"/>
</dbReference>
<dbReference type="InterPro" id="IPR008266">
    <property type="entry name" value="Tyr_kinase_AS"/>
</dbReference>
<evidence type="ECO:0000256" key="5">
    <source>
        <dbReference type="ARBA" id="ARBA00022840"/>
    </source>
</evidence>
<evidence type="ECO:0000259" key="6">
    <source>
        <dbReference type="PROSITE" id="PS50011"/>
    </source>
</evidence>
<gene>
    <name evidence="7" type="ORF">ACFQ07_28620</name>
</gene>
<evidence type="ECO:0000256" key="1">
    <source>
        <dbReference type="ARBA" id="ARBA00012513"/>
    </source>
</evidence>
<dbReference type="EC" id="2.7.11.1" evidence="1"/>
<dbReference type="Proteomes" id="UP001597083">
    <property type="component" value="Unassembled WGS sequence"/>
</dbReference>
<comment type="caution">
    <text evidence="7">The sequence shown here is derived from an EMBL/GenBank/DDBJ whole genome shotgun (WGS) entry which is preliminary data.</text>
</comment>
<protein>
    <recommendedName>
        <fullName evidence="1">non-specific serine/threonine protein kinase</fullName>
        <ecNumber evidence="1">2.7.11.1</ecNumber>
    </recommendedName>
</protein>
<evidence type="ECO:0000313" key="8">
    <source>
        <dbReference type="Proteomes" id="UP001597083"/>
    </source>
</evidence>
<keyword evidence="8" id="KW-1185">Reference proteome</keyword>
<name>A0ABW3CR14_9ACTN</name>
<dbReference type="PANTHER" id="PTHR43671:SF13">
    <property type="entry name" value="SERINE_THREONINE-PROTEIN KINASE NEK2"/>
    <property type="match status" value="1"/>
</dbReference>
<evidence type="ECO:0000313" key="7">
    <source>
        <dbReference type="EMBL" id="MFD0856237.1"/>
    </source>
</evidence>
<dbReference type="SUPFAM" id="SSF56112">
    <property type="entry name" value="Protein kinase-like (PK-like)"/>
    <property type="match status" value="1"/>
</dbReference>
<dbReference type="GO" id="GO:0016301">
    <property type="term" value="F:kinase activity"/>
    <property type="evidence" value="ECO:0007669"/>
    <property type="project" value="UniProtKB-KW"/>
</dbReference>
<keyword evidence="3" id="KW-0547">Nucleotide-binding</keyword>
<reference evidence="8" key="1">
    <citation type="journal article" date="2019" name="Int. J. Syst. Evol. Microbiol.">
        <title>The Global Catalogue of Microorganisms (GCM) 10K type strain sequencing project: providing services to taxonomists for standard genome sequencing and annotation.</title>
        <authorList>
            <consortium name="The Broad Institute Genomics Platform"/>
            <consortium name="The Broad Institute Genome Sequencing Center for Infectious Disease"/>
            <person name="Wu L."/>
            <person name="Ma J."/>
        </authorList>
    </citation>
    <scope>NUCLEOTIDE SEQUENCE [LARGE SCALE GENOMIC DNA]</scope>
    <source>
        <strain evidence="8">JCM 31696</strain>
    </source>
</reference>
<feature type="domain" description="Protein kinase" evidence="6">
    <location>
        <begin position="1"/>
        <end position="83"/>
    </location>
</feature>
<evidence type="ECO:0000256" key="2">
    <source>
        <dbReference type="ARBA" id="ARBA00022679"/>
    </source>
</evidence>
<feature type="non-terminal residue" evidence="7">
    <location>
        <position position="83"/>
    </location>
</feature>
<sequence length="83" mass="8855">MALICQVLKGLEHAHDKGVVHRDLSPSNILLTGDTAKVTDFGLAKAFDAHGLSGLTRTGATAGKPYFIPRRQVVNFRDATPAV</sequence>
<keyword evidence="5" id="KW-0067">ATP-binding</keyword>
<evidence type="ECO:0000256" key="3">
    <source>
        <dbReference type="ARBA" id="ARBA00022741"/>
    </source>
</evidence>
<evidence type="ECO:0000256" key="4">
    <source>
        <dbReference type="ARBA" id="ARBA00022777"/>
    </source>
</evidence>
<organism evidence="7 8">
    <name type="scientific">Actinomadura adrarensis</name>
    <dbReference type="NCBI Taxonomy" id="1819600"/>
    <lineage>
        <taxon>Bacteria</taxon>
        <taxon>Bacillati</taxon>
        <taxon>Actinomycetota</taxon>
        <taxon>Actinomycetes</taxon>
        <taxon>Streptosporangiales</taxon>
        <taxon>Thermomonosporaceae</taxon>
        <taxon>Actinomadura</taxon>
    </lineage>
</organism>